<dbReference type="RefSeq" id="WP_136964271.1">
    <property type="nucleotide sequence ID" value="NZ_CP039690.1"/>
</dbReference>
<proteinExistence type="predicted"/>
<accession>A0A4D7BIK1</accession>
<dbReference type="KEGG" id="pstg:E8M01_34270"/>
<protein>
    <recommendedName>
        <fullName evidence="4">Core-binding (CB) domain-containing protein</fullName>
    </recommendedName>
</protein>
<reference evidence="2 3" key="1">
    <citation type="submission" date="2019-04" db="EMBL/GenBank/DDBJ databases">
        <title>Phreatobacter aquaticus sp. nov.</title>
        <authorList>
            <person name="Choi A."/>
        </authorList>
    </citation>
    <scope>NUCLEOTIDE SEQUENCE [LARGE SCALE GENOMIC DNA]</scope>
    <source>
        <strain evidence="2 3">KCTC 52518</strain>
    </source>
</reference>
<evidence type="ECO:0000256" key="1">
    <source>
        <dbReference type="ARBA" id="ARBA00023125"/>
    </source>
</evidence>
<sequence>MPKKTLLNLGKYVRPVRKKGRLVGYYFSLPGWVYKIAPDDPRGPCPVRGQALGLDPDIARTKGSELRERFDTWRLYDGEPQTQANTAPRRGSFDWLAAEYKADKRFKGLGAKTRKNHGNNLALVSRYLLKNGQRFGDQLISVITPKAVDALFDALIKKGDGERRTSINNAMRTCRRAWNVAHRCEPSVVPKANPFAKMGLKDVYDETTPATYEQLLAFMATADANDRASLSAAALNAWEWQQREVDIFGRFLVTHYRPPARPDMVRIVHYKNKERKEVWQPLFDPATGTPLFPELQARLDKLTAGRDVGHALLRDWPDATAGRPLPWPAPKGGLDFMIKEVRRICKLADLPEEITFASFRHGGYTEGGDAELTDSEFRATSGKDATTLPLYVHRTVKQIATAQRKRRAVREQN</sequence>
<evidence type="ECO:0000313" key="2">
    <source>
        <dbReference type="EMBL" id="QCI68856.1"/>
    </source>
</evidence>
<organism evidence="2 3">
    <name type="scientific">Phreatobacter stygius</name>
    <dbReference type="NCBI Taxonomy" id="1940610"/>
    <lineage>
        <taxon>Bacteria</taxon>
        <taxon>Pseudomonadati</taxon>
        <taxon>Pseudomonadota</taxon>
        <taxon>Alphaproteobacteria</taxon>
        <taxon>Hyphomicrobiales</taxon>
        <taxon>Phreatobacteraceae</taxon>
        <taxon>Phreatobacter</taxon>
    </lineage>
</organism>
<dbReference type="Proteomes" id="UP000298781">
    <property type="component" value="Chromosome"/>
</dbReference>
<dbReference type="GO" id="GO:0003677">
    <property type="term" value="F:DNA binding"/>
    <property type="evidence" value="ECO:0007669"/>
    <property type="project" value="UniProtKB-KW"/>
</dbReference>
<dbReference type="EMBL" id="CP039690">
    <property type="protein sequence ID" value="QCI68856.1"/>
    <property type="molecule type" value="Genomic_DNA"/>
</dbReference>
<gene>
    <name evidence="2" type="ORF">E8M01_34270</name>
</gene>
<dbReference type="InterPro" id="IPR010998">
    <property type="entry name" value="Integrase_recombinase_N"/>
</dbReference>
<dbReference type="AlphaFoldDB" id="A0A4D7BIK1"/>
<dbReference type="Gene3D" id="1.10.150.130">
    <property type="match status" value="1"/>
</dbReference>
<dbReference type="InterPro" id="IPR011010">
    <property type="entry name" value="DNA_brk_join_enz"/>
</dbReference>
<dbReference type="OrthoDB" id="8255089at2"/>
<dbReference type="SUPFAM" id="SSF56349">
    <property type="entry name" value="DNA breaking-rejoining enzymes"/>
    <property type="match status" value="1"/>
</dbReference>
<keyword evidence="3" id="KW-1185">Reference proteome</keyword>
<name>A0A4D7BIK1_9HYPH</name>
<evidence type="ECO:0008006" key="4">
    <source>
        <dbReference type="Google" id="ProtNLM"/>
    </source>
</evidence>
<evidence type="ECO:0000313" key="3">
    <source>
        <dbReference type="Proteomes" id="UP000298781"/>
    </source>
</evidence>
<keyword evidence="1" id="KW-0238">DNA-binding</keyword>